<dbReference type="KEGG" id="mfc:BRM9_1126"/>
<name>A0A089ZD78_METFO</name>
<evidence type="ECO:0000313" key="5">
    <source>
        <dbReference type="Proteomes" id="UP000062768"/>
    </source>
</evidence>
<dbReference type="Proteomes" id="UP000029661">
    <property type="component" value="Chromosome"/>
</dbReference>
<evidence type="ECO:0000313" key="4">
    <source>
        <dbReference type="Proteomes" id="UP000029661"/>
    </source>
</evidence>
<dbReference type="Proteomes" id="UP000062768">
    <property type="component" value="Chromosome I"/>
</dbReference>
<keyword evidence="1" id="KW-0472">Membrane</keyword>
<reference evidence="2" key="1">
    <citation type="submission" date="2013-12" db="EMBL/GenBank/DDBJ databases">
        <title>The complete genome sequence of Methanobacterium sp. BRM9.</title>
        <authorList>
            <consortium name="Pastoral Greenhouse Gas Research Consortium"/>
            <person name="Kelly W.J."/>
            <person name="Leahy S.C."/>
            <person name="Perry R."/>
            <person name="Li D."/>
            <person name="Altermann E."/>
            <person name="Lambie S.C."/>
            <person name="Attwood G.T."/>
        </authorList>
    </citation>
    <scope>NUCLEOTIDE SEQUENCE [LARGE SCALE GENOMIC DNA]</scope>
    <source>
        <strain evidence="2">BRM9</strain>
    </source>
</reference>
<keyword evidence="5" id="KW-1185">Reference proteome</keyword>
<evidence type="ECO:0000313" key="3">
    <source>
        <dbReference type="EMBL" id="CEL24855.1"/>
    </source>
</evidence>
<evidence type="ECO:0000313" key="2">
    <source>
        <dbReference type="EMBL" id="AIS31942.1"/>
    </source>
</evidence>
<reference evidence="3" key="2">
    <citation type="submission" date="2014-09" db="EMBL/GenBank/DDBJ databases">
        <authorList>
            <person name="Bishop-Lilly K.A."/>
            <person name="Broomall S.M."/>
            <person name="Chain P.S."/>
            <person name="Chertkov O."/>
            <person name="Coyne S.R."/>
            <person name="Daligault H.E."/>
            <person name="Davenport K.W."/>
            <person name="Erkkila T."/>
            <person name="Frey K.G."/>
            <person name="Gibbons H.S."/>
            <person name="Gu W."/>
            <person name="Jaissle J."/>
            <person name="Johnson S.L."/>
            <person name="Koroleva G.I."/>
            <person name="Ladner J.T."/>
            <person name="Lo C.-C."/>
            <person name="Minogue T.D."/>
            <person name="Munk C."/>
            <person name="Palacios G.F."/>
            <person name="Redden C.L."/>
            <person name="Rosenzweig C.N."/>
            <person name="Scholz M.B."/>
            <person name="Teshima H."/>
            <person name="Xu Y."/>
        </authorList>
    </citation>
    <scope>NUCLEOTIDE SEQUENCE</scope>
    <source>
        <strain evidence="3">Mb9</strain>
    </source>
</reference>
<dbReference type="GeneID" id="55593094"/>
<dbReference type="EMBL" id="LN734822">
    <property type="protein sequence ID" value="CEL24855.1"/>
    <property type="molecule type" value="Genomic_DNA"/>
</dbReference>
<keyword evidence="1" id="KW-1133">Transmembrane helix</keyword>
<keyword evidence="1" id="KW-0812">Transmembrane</keyword>
<organism evidence="2 4">
    <name type="scientific">Methanobacterium formicicum</name>
    <dbReference type="NCBI Taxonomy" id="2162"/>
    <lineage>
        <taxon>Archaea</taxon>
        <taxon>Methanobacteriati</taxon>
        <taxon>Methanobacteriota</taxon>
        <taxon>Methanomada group</taxon>
        <taxon>Methanobacteria</taxon>
        <taxon>Methanobacteriales</taxon>
        <taxon>Methanobacteriaceae</taxon>
        <taxon>Methanobacterium</taxon>
    </lineage>
</organism>
<sequence length="53" mass="6526">MVMDDIDRELENYQKAMDNEKRKTARINWLLFLVLVVVIIIFVYSFWRYQALN</sequence>
<dbReference type="EMBL" id="CP006933">
    <property type="protein sequence ID" value="AIS31942.1"/>
    <property type="molecule type" value="Genomic_DNA"/>
</dbReference>
<proteinExistence type="predicted"/>
<protein>
    <submittedName>
        <fullName evidence="2">Uncharacterized protein</fullName>
    </submittedName>
</protein>
<evidence type="ECO:0000256" key="1">
    <source>
        <dbReference type="SAM" id="Phobius"/>
    </source>
</evidence>
<dbReference type="RefSeq" id="WP_156104952.1">
    <property type="nucleotide sequence ID" value="NZ_CP006933.1"/>
</dbReference>
<gene>
    <name evidence="2" type="ORF">BRM9_1126</name>
    <name evidence="3" type="ORF">MB9_1217</name>
</gene>
<accession>A0A089ZD78</accession>
<dbReference type="PATRIC" id="fig|2162.10.peg.1274"/>
<dbReference type="AlphaFoldDB" id="A0A089ZD78"/>
<feature type="transmembrane region" description="Helical" evidence="1">
    <location>
        <begin position="27"/>
        <end position="47"/>
    </location>
</feature>